<evidence type="ECO:0000256" key="6">
    <source>
        <dbReference type="SAM" id="SignalP"/>
    </source>
</evidence>
<dbReference type="InterPro" id="IPR027417">
    <property type="entry name" value="P-loop_NTPase"/>
</dbReference>
<dbReference type="GO" id="GO:0005764">
    <property type="term" value="C:lysosome"/>
    <property type="evidence" value="ECO:0007669"/>
    <property type="project" value="UniProtKB-SubCell"/>
</dbReference>
<dbReference type="Pfam" id="PF04670">
    <property type="entry name" value="Gtr1_RagA"/>
    <property type="match status" value="1"/>
</dbReference>
<protein>
    <recommendedName>
        <fullName evidence="5">Ras-related GTP-binding protein</fullName>
    </recommendedName>
</protein>
<evidence type="ECO:0000256" key="2">
    <source>
        <dbReference type="ARBA" id="ARBA00022741"/>
    </source>
</evidence>
<dbReference type="GO" id="GO:0003924">
    <property type="term" value="F:GTPase activity"/>
    <property type="evidence" value="ECO:0007669"/>
    <property type="project" value="TreeGrafter"/>
</dbReference>
<dbReference type="GO" id="GO:0071230">
    <property type="term" value="P:cellular response to amino acid stimulus"/>
    <property type="evidence" value="ECO:0007669"/>
    <property type="project" value="UniProtKB-UniRule"/>
</dbReference>
<dbReference type="PANTHER" id="PTHR11259">
    <property type="entry name" value="RAS-RELATED GTP BINDING RAG/GTR YEAST"/>
    <property type="match status" value="1"/>
</dbReference>
<evidence type="ECO:0000256" key="1">
    <source>
        <dbReference type="ARBA" id="ARBA00007756"/>
    </source>
</evidence>
<proteinExistence type="inferred from homology"/>
<dbReference type="FunFam" id="3.30.450.190:FF:000001">
    <property type="entry name" value="Ras-related GTP-binding protein C"/>
    <property type="match status" value="1"/>
</dbReference>
<evidence type="ECO:0000313" key="7">
    <source>
        <dbReference type="Ensembl" id="ENSSRHP00000001887.1"/>
    </source>
</evidence>
<dbReference type="PANTHER" id="PTHR11259:SF6">
    <property type="entry name" value="RAS-RELATED GTP-BINDING PROTEIN C"/>
    <property type="match status" value="1"/>
</dbReference>
<feature type="chain" id="PRO_5025441435" description="Ras-related GTP-binding protein" evidence="6">
    <location>
        <begin position="21"/>
        <end position="206"/>
    </location>
</feature>
<dbReference type="Proteomes" id="UP000472270">
    <property type="component" value="Unassembled WGS sequence"/>
</dbReference>
<comment type="catalytic activity">
    <reaction evidence="4">
        <text>GTP + H2O = GDP + phosphate + H(+)</text>
        <dbReference type="Rhea" id="RHEA:19669"/>
        <dbReference type="ChEBI" id="CHEBI:15377"/>
        <dbReference type="ChEBI" id="CHEBI:15378"/>
        <dbReference type="ChEBI" id="CHEBI:37565"/>
        <dbReference type="ChEBI" id="CHEBI:43474"/>
        <dbReference type="ChEBI" id="CHEBI:58189"/>
    </reaction>
    <physiologicalReaction direction="left-to-right" evidence="4">
        <dbReference type="Rhea" id="RHEA:19670"/>
    </physiologicalReaction>
</comment>
<dbReference type="GO" id="GO:0005634">
    <property type="term" value="C:nucleus"/>
    <property type="evidence" value="ECO:0007669"/>
    <property type="project" value="TreeGrafter"/>
</dbReference>
<dbReference type="GO" id="GO:1904263">
    <property type="term" value="P:positive regulation of TORC1 signaling"/>
    <property type="evidence" value="ECO:0007669"/>
    <property type="project" value="TreeGrafter"/>
</dbReference>
<keyword evidence="8" id="KW-1185">Reference proteome</keyword>
<evidence type="ECO:0000256" key="3">
    <source>
        <dbReference type="ARBA" id="ARBA00023134"/>
    </source>
</evidence>
<dbReference type="Gene3D" id="3.40.50.300">
    <property type="entry name" value="P-loop containing nucleotide triphosphate hydrolases"/>
    <property type="match status" value="1"/>
</dbReference>
<dbReference type="GO" id="GO:0009267">
    <property type="term" value="P:cellular response to starvation"/>
    <property type="evidence" value="ECO:0007669"/>
    <property type="project" value="TreeGrafter"/>
</dbReference>
<name>A0A673FRG5_9TELE</name>
<reference evidence="7" key="2">
    <citation type="submission" date="2025-09" db="UniProtKB">
        <authorList>
            <consortium name="Ensembl"/>
        </authorList>
    </citation>
    <scope>IDENTIFICATION</scope>
</reference>
<evidence type="ECO:0000313" key="8">
    <source>
        <dbReference type="Proteomes" id="UP000472270"/>
    </source>
</evidence>
<keyword evidence="3 5" id="KW-0342">GTP-binding</keyword>
<feature type="signal peptide" evidence="6">
    <location>
        <begin position="1"/>
        <end position="20"/>
    </location>
</feature>
<reference evidence="7" key="1">
    <citation type="submission" date="2025-08" db="UniProtKB">
        <authorList>
            <consortium name="Ensembl"/>
        </authorList>
    </citation>
    <scope>IDENTIFICATION</scope>
</reference>
<evidence type="ECO:0000256" key="4">
    <source>
        <dbReference type="ARBA" id="ARBA00049117"/>
    </source>
</evidence>
<evidence type="ECO:0000256" key="5">
    <source>
        <dbReference type="RuleBase" id="RU367014"/>
    </source>
</evidence>
<keyword evidence="6" id="KW-0732">Signal</keyword>
<comment type="subcellular location">
    <subcellularLocation>
        <location evidence="5">Cytoplasm</location>
    </subcellularLocation>
    <subcellularLocation>
        <location evidence="5">Lysosome</location>
    </subcellularLocation>
</comment>
<dbReference type="GO" id="GO:1990131">
    <property type="term" value="C:Gtr1-Gtr2 GTPase complex"/>
    <property type="evidence" value="ECO:0007669"/>
    <property type="project" value="TreeGrafter"/>
</dbReference>
<keyword evidence="5" id="KW-0458">Lysosome</keyword>
<dbReference type="Gene3D" id="3.30.450.190">
    <property type="match status" value="1"/>
</dbReference>
<accession>A0A673FRG5</accession>
<organism evidence="7 8">
    <name type="scientific">Sinocyclocheilus rhinocerous</name>
    <dbReference type="NCBI Taxonomy" id="307959"/>
    <lineage>
        <taxon>Eukaryota</taxon>
        <taxon>Metazoa</taxon>
        <taxon>Chordata</taxon>
        <taxon>Craniata</taxon>
        <taxon>Vertebrata</taxon>
        <taxon>Euteleostomi</taxon>
        <taxon>Actinopterygii</taxon>
        <taxon>Neopterygii</taxon>
        <taxon>Teleostei</taxon>
        <taxon>Ostariophysi</taxon>
        <taxon>Cypriniformes</taxon>
        <taxon>Cyprinidae</taxon>
        <taxon>Cyprininae</taxon>
        <taxon>Sinocyclocheilus</taxon>
    </lineage>
</organism>
<keyword evidence="5" id="KW-0963">Cytoplasm</keyword>
<dbReference type="GO" id="GO:0010507">
    <property type="term" value="P:negative regulation of autophagy"/>
    <property type="evidence" value="ECO:0007669"/>
    <property type="project" value="TreeGrafter"/>
</dbReference>
<dbReference type="Ensembl" id="ENSSRHT00000001961.1">
    <property type="protein sequence ID" value="ENSSRHP00000001887.1"/>
    <property type="gene ID" value="ENSSRHG00000001323.1"/>
</dbReference>
<comment type="similarity">
    <text evidence="1 5">Belongs to the GTR/RAG GTP-binding protein family.</text>
</comment>
<dbReference type="AlphaFoldDB" id="A0A673FRG5"/>
<keyword evidence="2 5" id="KW-0547">Nucleotide-binding</keyword>
<sequence length="206" mass="23225">MYELCFFLFVFSFYLTSIYDHSIFEAFSKVVQKLIPQLPTLENLLNIFISNSGIEKAFLFDVVSKIYIATDSSPVDMQSYELCCDMIDVVIDVSCIYGLKDDSNSNAYDKESLAIIKLNNTTVLYLKEVTKFLALVCILREESFERKGLIDYNFHCFRKAIHEVFEVSSSTQRTGAAVHSSPPSSSGNCLARLKSTVLNGTPRSLV</sequence>
<dbReference type="GO" id="GO:0005525">
    <property type="term" value="F:GTP binding"/>
    <property type="evidence" value="ECO:0007669"/>
    <property type="project" value="UniProtKB-UniRule"/>
</dbReference>
<comment type="function">
    <text evidence="5">Guanine nucleotide-binding protein that plays a crucial role in the cellular response to amino acid availability through regulation of the mTORC1 signaling cascade.</text>
</comment>
<dbReference type="InterPro" id="IPR006762">
    <property type="entry name" value="Gtr1_RagA"/>
</dbReference>
<gene>
    <name evidence="7" type="primary">LOC107734017</name>
</gene>